<dbReference type="InterPro" id="IPR036423">
    <property type="entry name" value="SOD-like_Cu/Zn_dom_sf"/>
</dbReference>
<dbReference type="SUPFAM" id="SSF49329">
    <property type="entry name" value="Cu,Zn superoxide dismutase-like"/>
    <property type="match status" value="1"/>
</dbReference>
<dbReference type="FunFam" id="2.60.40.200:FF:000001">
    <property type="entry name" value="Superoxide dismutase [Cu-Zn]"/>
    <property type="match status" value="1"/>
</dbReference>
<evidence type="ECO:0000256" key="1">
    <source>
        <dbReference type="ARBA" id="ARBA00010457"/>
    </source>
</evidence>
<comment type="cofactor">
    <cofactor evidence="7">
        <name>Zn(2+)</name>
        <dbReference type="ChEBI" id="CHEBI:29105"/>
    </cofactor>
    <text evidence="7">Binds 1 zinc ion per subunit.</text>
</comment>
<gene>
    <name evidence="10" type="primary">SOD1</name>
    <name evidence="10" type="ORF">IWW39_005366</name>
</gene>
<accession>A0A9W8L0T2</accession>
<feature type="signal peptide" evidence="8">
    <location>
        <begin position="1"/>
        <end position="23"/>
    </location>
</feature>
<keyword evidence="4" id="KW-0049">Antioxidant</keyword>
<comment type="cofactor">
    <cofactor evidence="7">
        <name>Cu cation</name>
        <dbReference type="ChEBI" id="CHEBI:23378"/>
    </cofactor>
    <text evidence="7">Binds 1 copper ion per subunit.</text>
</comment>
<evidence type="ECO:0000256" key="7">
    <source>
        <dbReference type="RuleBase" id="RU000393"/>
    </source>
</evidence>
<sequence>MAFAVAVLKGASTVAGTVTLTQADPSQPTKIQAKLTGLTPGNHGFHIHEFGDNTNGCTSAGPHFNPFGLTHGAPTAETRHVGDLGNIVADEDGVATLVMEDRQVTLFGQHSVIGRTVVVHALEDDLGKGGHELSATTGNAGDRLACGVIGIAQLK</sequence>
<dbReference type="OrthoDB" id="2015551at2759"/>
<dbReference type="Proteomes" id="UP001151516">
    <property type="component" value="Unassembled WGS sequence"/>
</dbReference>
<keyword evidence="6 7" id="KW-0186">Copper</keyword>
<reference evidence="10" key="1">
    <citation type="submission" date="2022-07" db="EMBL/GenBank/DDBJ databases">
        <title>Phylogenomic reconstructions and comparative analyses of Kickxellomycotina fungi.</title>
        <authorList>
            <person name="Reynolds N.K."/>
            <person name="Stajich J.E."/>
            <person name="Barry K."/>
            <person name="Grigoriev I.V."/>
            <person name="Crous P."/>
            <person name="Smith M.E."/>
        </authorList>
    </citation>
    <scope>NUCLEOTIDE SEQUENCE</scope>
    <source>
        <strain evidence="10">CBS 109367</strain>
    </source>
</reference>
<dbReference type="PROSITE" id="PS00087">
    <property type="entry name" value="SOD_CU_ZN_1"/>
    <property type="match status" value="1"/>
</dbReference>
<dbReference type="GO" id="GO:0004784">
    <property type="term" value="F:superoxide dismutase activity"/>
    <property type="evidence" value="ECO:0007669"/>
    <property type="project" value="UniProtKB-EC"/>
</dbReference>
<evidence type="ECO:0000313" key="10">
    <source>
        <dbReference type="EMBL" id="KAJ2683667.1"/>
    </source>
</evidence>
<feature type="domain" description="Superoxide dismutase copper/zinc binding" evidence="9">
    <location>
        <begin position="14"/>
        <end position="149"/>
    </location>
</feature>
<evidence type="ECO:0000256" key="5">
    <source>
        <dbReference type="ARBA" id="ARBA00023002"/>
    </source>
</evidence>
<dbReference type="Gene3D" id="2.60.40.200">
    <property type="entry name" value="Superoxide dismutase, copper/zinc binding domain"/>
    <property type="match status" value="1"/>
</dbReference>
<comment type="similarity">
    <text evidence="1 7">Belongs to the Cu-Zn superoxide dismutase family.</text>
</comment>
<evidence type="ECO:0000256" key="8">
    <source>
        <dbReference type="SAM" id="SignalP"/>
    </source>
</evidence>
<dbReference type="InterPro" id="IPR018152">
    <property type="entry name" value="SOD_Cu/Zn_BS"/>
</dbReference>
<keyword evidence="5 7" id="KW-0560">Oxidoreductase</keyword>
<dbReference type="GO" id="GO:0005507">
    <property type="term" value="F:copper ion binding"/>
    <property type="evidence" value="ECO:0007669"/>
    <property type="project" value="InterPro"/>
</dbReference>
<name>A0A9W8L0T2_9FUNG</name>
<organism evidence="10 11">
    <name type="scientific">Coemansia spiralis</name>
    <dbReference type="NCBI Taxonomy" id="417178"/>
    <lineage>
        <taxon>Eukaryota</taxon>
        <taxon>Fungi</taxon>
        <taxon>Fungi incertae sedis</taxon>
        <taxon>Zoopagomycota</taxon>
        <taxon>Kickxellomycotina</taxon>
        <taxon>Kickxellomycetes</taxon>
        <taxon>Kickxellales</taxon>
        <taxon>Kickxellaceae</taxon>
        <taxon>Coemansia</taxon>
    </lineage>
</organism>
<dbReference type="PRINTS" id="PR00068">
    <property type="entry name" value="CUZNDISMTASE"/>
</dbReference>
<evidence type="ECO:0000256" key="3">
    <source>
        <dbReference type="ARBA" id="ARBA00022833"/>
    </source>
</evidence>
<comment type="catalytic activity">
    <reaction evidence="7">
        <text>2 superoxide + 2 H(+) = H2O2 + O2</text>
        <dbReference type="Rhea" id="RHEA:20696"/>
        <dbReference type="ChEBI" id="CHEBI:15378"/>
        <dbReference type="ChEBI" id="CHEBI:15379"/>
        <dbReference type="ChEBI" id="CHEBI:16240"/>
        <dbReference type="ChEBI" id="CHEBI:18421"/>
        <dbReference type="EC" id="1.15.1.1"/>
    </reaction>
</comment>
<dbReference type="InterPro" id="IPR001424">
    <property type="entry name" value="SOD_Cu_Zn_dom"/>
</dbReference>
<dbReference type="EMBL" id="JANBTX010000269">
    <property type="protein sequence ID" value="KAJ2683667.1"/>
    <property type="molecule type" value="Genomic_DNA"/>
</dbReference>
<dbReference type="PANTHER" id="PTHR10003">
    <property type="entry name" value="SUPEROXIDE DISMUTASE CU-ZN -RELATED"/>
    <property type="match status" value="1"/>
</dbReference>
<dbReference type="InterPro" id="IPR024134">
    <property type="entry name" value="SOD_Cu/Zn_/chaperone"/>
</dbReference>
<evidence type="ECO:0000256" key="2">
    <source>
        <dbReference type="ARBA" id="ARBA00022723"/>
    </source>
</evidence>
<protein>
    <recommendedName>
        <fullName evidence="7">Superoxide dismutase [Cu-Zn]</fullName>
        <ecNumber evidence="7">1.15.1.1</ecNumber>
    </recommendedName>
</protein>
<keyword evidence="8" id="KW-0732">Signal</keyword>
<keyword evidence="3 7" id="KW-0862">Zinc</keyword>
<keyword evidence="11" id="KW-1185">Reference proteome</keyword>
<evidence type="ECO:0000259" key="9">
    <source>
        <dbReference type="Pfam" id="PF00080"/>
    </source>
</evidence>
<proteinExistence type="inferred from homology"/>
<keyword evidence="2 7" id="KW-0479">Metal-binding</keyword>
<comment type="function">
    <text evidence="7">Destroys radicals which are normally produced within the cells and which are toxic to biological systems.</text>
</comment>
<evidence type="ECO:0000256" key="4">
    <source>
        <dbReference type="ARBA" id="ARBA00022862"/>
    </source>
</evidence>
<dbReference type="CDD" id="cd00305">
    <property type="entry name" value="Cu-Zn_Superoxide_Dismutase"/>
    <property type="match status" value="1"/>
</dbReference>
<evidence type="ECO:0000256" key="6">
    <source>
        <dbReference type="ARBA" id="ARBA00023008"/>
    </source>
</evidence>
<dbReference type="Pfam" id="PF00080">
    <property type="entry name" value="Sod_Cu"/>
    <property type="match status" value="1"/>
</dbReference>
<dbReference type="PROSITE" id="PS00332">
    <property type="entry name" value="SOD_CU_ZN_2"/>
    <property type="match status" value="1"/>
</dbReference>
<dbReference type="AlphaFoldDB" id="A0A9W8L0T2"/>
<dbReference type="EC" id="1.15.1.1" evidence="7"/>
<feature type="chain" id="PRO_5040759526" description="Superoxide dismutase [Cu-Zn]" evidence="8">
    <location>
        <begin position="24"/>
        <end position="155"/>
    </location>
</feature>
<evidence type="ECO:0000313" key="11">
    <source>
        <dbReference type="Proteomes" id="UP001151516"/>
    </source>
</evidence>
<comment type="caution">
    <text evidence="10">The sequence shown here is derived from an EMBL/GenBank/DDBJ whole genome shotgun (WGS) entry which is preliminary data.</text>
</comment>